<feature type="transmembrane region" description="Helical" evidence="1">
    <location>
        <begin position="163"/>
        <end position="186"/>
    </location>
</feature>
<dbReference type="RefSeq" id="WP_133441948.1">
    <property type="nucleotide sequence ID" value="NZ_CP034726.1"/>
</dbReference>
<reference evidence="3" key="1">
    <citation type="submission" date="2018-12" db="EMBL/GenBank/DDBJ databases">
        <title>A new species of lactobacillus.</title>
        <authorList>
            <person name="Jian Y."/>
            <person name="Xin L."/>
            <person name="Hong Z.J."/>
            <person name="Ming L.Z."/>
            <person name="Hong X.Z."/>
        </authorList>
    </citation>
    <scope>NUCLEOTIDE SEQUENCE [LARGE SCALE GENOMIC DNA]</scope>
    <source>
        <strain evidence="3">HSLZ-75</strain>
    </source>
</reference>
<sequence length="307" mass="32607">MVNILMTTFYMLLGVMFLTASIQTLLDKTNPVRFGTSLFWLINAVIFSIGQWLGYEIVGILVVITGLLLLCKQVKVGHIKPLNKVIASKSADKLGAWIFVPSFILAILAIVITKVGHFGNNGSQIGIGIAAIISLIFAMVMAKSGPKTLYEDTQRMVRQVGSAGIQPQLLAMLGVIFTASGVGKIVSQTMAGVFPPGNHLLGVTVYCVAMALFTFVMGDAFAAFAVITTAIGVPFVIAQGGSPVVVASIGMIAGYCGTLLTPMSAAFNSLPVGLLKIHDSYGVIKKQILIALIMLLVQIITMYFLAF</sequence>
<dbReference type="Proteomes" id="UP000294321">
    <property type="component" value="Chromosome"/>
</dbReference>
<organism evidence="2 3">
    <name type="scientific">Acetilactobacillus jinshanensis</name>
    <dbReference type="NCBI Taxonomy" id="1720083"/>
    <lineage>
        <taxon>Bacteria</taxon>
        <taxon>Bacillati</taxon>
        <taxon>Bacillota</taxon>
        <taxon>Bacilli</taxon>
        <taxon>Lactobacillales</taxon>
        <taxon>Lactobacillaceae</taxon>
        <taxon>Acetilactobacillus</taxon>
    </lineage>
</organism>
<feature type="transmembrane region" description="Helical" evidence="1">
    <location>
        <begin position="94"/>
        <end position="113"/>
    </location>
</feature>
<dbReference type="KEGG" id="lji:ELX58_04395"/>
<keyword evidence="1" id="KW-0812">Transmembrane</keyword>
<keyword evidence="1" id="KW-0472">Membrane</keyword>
<evidence type="ECO:0000313" key="2">
    <source>
        <dbReference type="EMBL" id="QBP18389.1"/>
    </source>
</evidence>
<evidence type="ECO:0000256" key="1">
    <source>
        <dbReference type="SAM" id="Phobius"/>
    </source>
</evidence>
<keyword evidence="1" id="KW-1133">Transmembrane helix</keyword>
<feature type="transmembrane region" description="Helical" evidence="1">
    <location>
        <begin position="198"/>
        <end position="216"/>
    </location>
</feature>
<dbReference type="Pfam" id="PF06166">
    <property type="entry name" value="DUF979"/>
    <property type="match status" value="1"/>
</dbReference>
<feature type="transmembrane region" description="Helical" evidence="1">
    <location>
        <begin position="244"/>
        <end position="267"/>
    </location>
</feature>
<feature type="transmembrane region" description="Helical" evidence="1">
    <location>
        <begin position="7"/>
        <end position="26"/>
    </location>
</feature>
<gene>
    <name evidence="2" type="ORF">ELX58_04395</name>
</gene>
<feature type="transmembrane region" description="Helical" evidence="1">
    <location>
        <begin position="221"/>
        <end position="238"/>
    </location>
</feature>
<proteinExistence type="predicted"/>
<dbReference type="InterPro" id="IPR009323">
    <property type="entry name" value="DUF979"/>
</dbReference>
<name>A0A4V1ALQ2_9LACO</name>
<dbReference type="AlphaFoldDB" id="A0A4V1ALQ2"/>
<feature type="transmembrane region" description="Helical" evidence="1">
    <location>
        <begin position="288"/>
        <end position="306"/>
    </location>
</feature>
<accession>A0A4V1ALQ2</accession>
<keyword evidence="3" id="KW-1185">Reference proteome</keyword>
<dbReference type="OrthoDB" id="1689651at2"/>
<evidence type="ECO:0000313" key="3">
    <source>
        <dbReference type="Proteomes" id="UP000294321"/>
    </source>
</evidence>
<feature type="transmembrane region" description="Helical" evidence="1">
    <location>
        <begin position="125"/>
        <end position="142"/>
    </location>
</feature>
<feature type="transmembrane region" description="Helical" evidence="1">
    <location>
        <begin position="38"/>
        <end position="71"/>
    </location>
</feature>
<protein>
    <submittedName>
        <fullName evidence="2">DUF979 domain-containing protein</fullName>
    </submittedName>
</protein>
<dbReference type="EMBL" id="CP034726">
    <property type="protein sequence ID" value="QBP18389.1"/>
    <property type="molecule type" value="Genomic_DNA"/>
</dbReference>